<accession>A0A7T4EF17</accession>
<keyword evidence="1" id="KW-1133">Transmembrane helix</keyword>
<feature type="transmembrane region" description="Helical" evidence="1">
    <location>
        <begin position="12"/>
        <end position="31"/>
    </location>
</feature>
<keyword evidence="1" id="KW-0472">Membrane</keyword>
<sequence>MANGLDPNVLVTTLGTIAVALVGLLASVVTSKMKKTGDGDKPHAVAIEETVEEVAGLRAAVQDLAVQVAELRPVAIVKYPVSLRHIRELRAIGTDIPIPPEIREDL</sequence>
<evidence type="ECO:0000256" key="1">
    <source>
        <dbReference type="SAM" id="Phobius"/>
    </source>
</evidence>
<dbReference type="Proteomes" id="UP000596145">
    <property type="component" value="Chromosome"/>
</dbReference>
<dbReference type="GeneID" id="92759540"/>
<protein>
    <submittedName>
        <fullName evidence="2">Uncharacterized protein</fullName>
    </submittedName>
</protein>
<keyword evidence="1" id="KW-0812">Transmembrane</keyword>
<dbReference type="RefSeq" id="WP_084036567.1">
    <property type="nucleotide sequence ID" value="NZ_CP066007.1"/>
</dbReference>
<organism evidence="2 3">
    <name type="scientific">Corynebacterium glucuronolyticum</name>
    <dbReference type="NCBI Taxonomy" id="39791"/>
    <lineage>
        <taxon>Bacteria</taxon>
        <taxon>Bacillati</taxon>
        <taxon>Actinomycetota</taxon>
        <taxon>Actinomycetes</taxon>
        <taxon>Mycobacteriales</taxon>
        <taxon>Corynebacteriaceae</taxon>
        <taxon>Corynebacterium</taxon>
    </lineage>
</organism>
<evidence type="ECO:0000313" key="2">
    <source>
        <dbReference type="EMBL" id="QQB46189.1"/>
    </source>
</evidence>
<gene>
    <name evidence="2" type="ORF">I6I10_12210</name>
</gene>
<dbReference type="EMBL" id="CP066007">
    <property type="protein sequence ID" value="QQB46189.1"/>
    <property type="molecule type" value="Genomic_DNA"/>
</dbReference>
<reference evidence="2 3" key="1">
    <citation type="submission" date="2020-12" db="EMBL/GenBank/DDBJ databases">
        <title>FDA dAtabase for Regulatory Grade micrObial Sequences (FDA-ARGOS): Supporting development and validation of Infectious Disease Dx tests.</title>
        <authorList>
            <person name="Sproer C."/>
            <person name="Gronow S."/>
            <person name="Severitt S."/>
            <person name="Schroder I."/>
            <person name="Tallon L."/>
            <person name="Sadzewicz L."/>
            <person name="Zhao X."/>
            <person name="Boylan J."/>
            <person name="Ott S."/>
            <person name="Bowen H."/>
            <person name="Vavikolanu K."/>
            <person name="Mehta A."/>
            <person name="Aluvathingal J."/>
            <person name="Nadendla S."/>
            <person name="Lowell S."/>
            <person name="Myers T."/>
            <person name="Yan Y."/>
            <person name="Sichtig H."/>
        </authorList>
    </citation>
    <scope>NUCLEOTIDE SEQUENCE [LARGE SCALE GENOMIC DNA]</scope>
    <source>
        <strain evidence="2 3">FDAARGOS_1053</strain>
    </source>
</reference>
<dbReference type="AlphaFoldDB" id="A0A7T4EF17"/>
<proteinExistence type="predicted"/>
<evidence type="ECO:0000313" key="3">
    <source>
        <dbReference type="Proteomes" id="UP000596145"/>
    </source>
</evidence>
<name>A0A7T4EF17_9CORY</name>